<evidence type="ECO:0000313" key="3">
    <source>
        <dbReference type="Proteomes" id="UP000015105"/>
    </source>
</evidence>
<dbReference type="Proteomes" id="UP000015105">
    <property type="component" value="Chromosome 4D"/>
</dbReference>
<dbReference type="AlphaFoldDB" id="A0A453H000"/>
<proteinExistence type="predicted"/>
<organism evidence="2 3">
    <name type="scientific">Aegilops tauschii subsp. strangulata</name>
    <name type="common">Goatgrass</name>
    <dbReference type="NCBI Taxonomy" id="200361"/>
    <lineage>
        <taxon>Eukaryota</taxon>
        <taxon>Viridiplantae</taxon>
        <taxon>Streptophyta</taxon>
        <taxon>Embryophyta</taxon>
        <taxon>Tracheophyta</taxon>
        <taxon>Spermatophyta</taxon>
        <taxon>Magnoliopsida</taxon>
        <taxon>Liliopsida</taxon>
        <taxon>Poales</taxon>
        <taxon>Poaceae</taxon>
        <taxon>BOP clade</taxon>
        <taxon>Pooideae</taxon>
        <taxon>Triticodae</taxon>
        <taxon>Triticeae</taxon>
        <taxon>Triticinae</taxon>
        <taxon>Aegilops</taxon>
    </lineage>
</organism>
<reference evidence="2" key="3">
    <citation type="journal article" date="2017" name="Nature">
        <title>Genome sequence of the progenitor of the wheat D genome Aegilops tauschii.</title>
        <authorList>
            <person name="Luo M.C."/>
            <person name="Gu Y.Q."/>
            <person name="Puiu D."/>
            <person name="Wang H."/>
            <person name="Twardziok S.O."/>
            <person name="Deal K.R."/>
            <person name="Huo N."/>
            <person name="Zhu T."/>
            <person name="Wang L."/>
            <person name="Wang Y."/>
            <person name="McGuire P.E."/>
            <person name="Liu S."/>
            <person name="Long H."/>
            <person name="Ramasamy R.K."/>
            <person name="Rodriguez J.C."/>
            <person name="Van S.L."/>
            <person name="Yuan L."/>
            <person name="Wang Z."/>
            <person name="Xia Z."/>
            <person name="Xiao L."/>
            <person name="Anderson O.D."/>
            <person name="Ouyang S."/>
            <person name="Liang Y."/>
            <person name="Zimin A.V."/>
            <person name="Pertea G."/>
            <person name="Qi P."/>
            <person name="Bennetzen J.L."/>
            <person name="Dai X."/>
            <person name="Dawson M.W."/>
            <person name="Muller H.G."/>
            <person name="Kugler K."/>
            <person name="Rivarola-Duarte L."/>
            <person name="Spannagl M."/>
            <person name="Mayer K.F.X."/>
            <person name="Lu F.H."/>
            <person name="Bevan M.W."/>
            <person name="Leroy P."/>
            <person name="Li P."/>
            <person name="You F.M."/>
            <person name="Sun Q."/>
            <person name="Liu Z."/>
            <person name="Lyons E."/>
            <person name="Wicker T."/>
            <person name="Salzberg S.L."/>
            <person name="Devos K.M."/>
            <person name="Dvorak J."/>
        </authorList>
    </citation>
    <scope>NUCLEOTIDE SEQUENCE [LARGE SCALE GENOMIC DNA]</scope>
    <source>
        <strain evidence="2">cv. AL8/78</strain>
    </source>
</reference>
<protein>
    <submittedName>
        <fullName evidence="2">Uncharacterized protein</fullName>
    </submittedName>
</protein>
<accession>A0A453H000</accession>
<evidence type="ECO:0000313" key="2">
    <source>
        <dbReference type="EnsemblPlants" id="AET4Gv20015900.1"/>
    </source>
</evidence>
<keyword evidence="3" id="KW-1185">Reference proteome</keyword>
<dbReference type="EnsemblPlants" id="AET4Gv20015900.1">
    <property type="protein sequence ID" value="AET4Gv20015900.1"/>
    <property type="gene ID" value="AET4Gv20015900"/>
</dbReference>
<feature type="region of interest" description="Disordered" evidence="1">
    <location>
        <begin position="57"/>
        <end position="100"/>
    </location>
</feature>
<sequence>GPHRLRTRTSCQRLSPDAIAIQRQFPVSKLINGKRLRKSLSNTRGSITPPLLVHTADATAANSPARLPTPVRLPPPGPPSHVGRPDQGRDQRPYRLQVRR</sequence>
<dbReference type="Gramene" id="AET4Gv20015900.1">
    <property type="protein sequence ID" value="AET4Gv20015900.1"/>
    <property type="gene ID" value="AET4Gv20015900"/>
</dbReference>
<reference evidence="3" key="2">
    <citation type="journal article" date="2017" name="Nat. Plants">
        <title>The Aegilops tauschii genome reveals multiple impacts of transposons.</title>
        <authorList>
            <person name="Zhao G."/>
            <person name="Zou C."/>
            <person name="Li K."/>
            <person name="Wang K."/>
            <person name="Li T."/>
            <person name="Gao L."/>
            <person name="Zhang X."/>
            <person name="Wang H."/>
            <person name="Yang Z."/>
            <person name="Liu X."/>
            <person name="Jiang W."/>
            <person name="Mao L."/>
            <person name="Kong X."/>
            <person name="Jiao Y."/>
            <person name="Jia J."/>
        </authorList>
    </citation>
    <scope>NUCLEOTIDE SEQUENCE [LARGE SCALE GENOMIC DNA]</scope>
    <source>
        <strain evidence="3">cv. AL8/78</strain>
    </source>
</reference>
<reference evidence="2" key="5">
    <citation type="journal article" date="2021" name="G3 (Bethesda)">
        <title>Aegilops tauschii genome assembly Aet v5.0 features greater sequence contiguity and improved annotation.</title>
        <authorList>
            <person name="Wang L."/>
            <person name="Zhu T."/>
            <person name="Rodriguez J.C."/>
            <person name="Deal K.R."/>
            <person name="Dubcovsky J."/>
            <person name="McGuire P.E."/>
            <person name="Lux T."/>
            <person name="Spannagl M."/>
            <person name="Mayer K.F.X."/>
            <person name="Baldrich P."/>
            <person name="Meyers B.C."/>
            <person name="Huo N."/>
            <person name="Gu Y.Q."/>
            <person name="Zhou H."/>
            <person name="Devos K.M."/>
            <person name="Bennetzen J.L."/>
            <person name="Unver T."/>
            <person name="Budak H."/>
            <person name="Gulick P.J."/>
            <person name="Galiba G."/>
            <person name="Kalapos B."/>
            <person name="Nelson D.R."/>
            <person name="Li P."/>
            <person name="You F.M."/>
            <person name="Luo M.C."/>
            <person name="Dvorak J."/>
        </authorList>
    </citation>
    <scope>NUCLEOTIDE SEQUENCE [LARGE SCALE GENOMIC DNA]</scope>
    <source>
        <strain evidence="2">cv. AL8/78</strain>
    </source>
</reference>
<evidence type="ECO:0000256" key="1">
    <source>
        <dbReference type="SAM" id="MobiDB-lite"/>
    </source>
</evidence>
<feature type="compositionally biased region" description="Basic and acidic residues" evidence="1">
    <location>
        <begin position="83"/>
        <end position="93"/>
    </location>
</feature>
<reference evidence="2" key="4">
    <citation type="submission" date="2019-03" db="UniProtKB">
        <authorList>
            <consortium name="EnsemblPlants"/>
        </authorList>
    </citation>
    <scope>IDENTIFICATION</scope>
</reference>
<reference evidence="3" key="1">
    <citation type="journal article" date="2014" name="Science">
        <title>Ancient hybridizations among the ancestral genomes of bread wheat.</title>
        <authorList>
            <consortium name="International Wheat Genome Sequencing Consortium,"/>
            <person name="Marcussen T."/>
            <person name="Sandve S.R."/>
            <person name="Heier L."/>
            <person name="Spannagl M."/>
            <person name="Pfeifer M."/>
            <person name="Jakobsen K.S."/>
            <person name="Wulff B.B."/>
            <person name="Steuernagel B."/>
            <person name="Mayer K.F."/>
            <person name="Olsen O.A."/>
        </authorList>
    </citation>
    <scope>NUCLEOTIDE SEQUENCE [LARGE SCALE GENOMIC DNA]</scope>
    <source>
        <strain evidence="3">cv. AL8/78</strain>
    </source>
</reference>
<name>A0A453H000_AEGTS</name>